<keyword evidence="1" id="KW-0812">Transmembrane</keyword>
<proteinExistence type="predicted"/>
<evidence type="ECO:0000313" key="2">
    <source>
        <dbReference type="EMBL" id="GAA3731382.1"/>
    </source>
</evidence>
<evidence type="ECO:0000313" key="3">
    <source>
        <dbReference type="Proteomes" id="UP001501367"/>
    </source>
</evidence>
<dbReference type="Proteomes" id="UP001501367">
    <property type="component" value="Unassembled WGS sequence"/>
</dbReference>
<reference evidence="3" key="1">
    <citation type="journal article" date="2019" name="Int. J. Syst. Evol. Microbiol.">
        <title>The Global Catalogue of Microorganisms (GCM) 10K type strain sequencing project: providing services to taxonomists for standard genome sequencing and annotation.</title>
        <authorList>
            <consortium name="The Broad Institute Genomics Platform"/>
            <consortium name="The Broad Institute Genome Sequencing Center for Infectious Disease"/>
            <person name="Wu L."/>
            <person name="Ma J."/>
        </authorList>
    </citation>
    <scope>NUCLEOTIDE SEQUENCE [LARGE SCALE GENOMIC DNA]</scope>
    <source>
        <strain evidence="3">JCM 17336</strain>
    </source>
</reference>
<dbReference type="EMBL" id="BAABDT010000002">
    <property type="protein sequence ID" value="GAA3731382.1"/>
    <property type="molecule type" value="Genomic_DNA"/>
</dbReference>
<protein>
    <recommendedName>
        <fullName evidence="4">DUF3592 domain-containing protein</fullName>
    </recommendedName>
</protein>
<evidence type="ECO:0008006" key="4">
    <source>
        <dbReference type="Google" id="ProtNLM"/>
    </source>
</evidence>
<keyword evidence="1" id="KW-0472">Membrane</keyword>
<keyword evidence="1" id="KW-1133">Transmembrane helix</keyword>
<gene>
    <name evidence="2" type="ORF">GCM10022422_11960</name>
</gene>
<evidence type="ECO:0000256" key="1">
    <source>
        <dbReference type="SAM" id="Phobius"/>
    </source>
</evidence>
<keyword evidence="3" id="KW-1185">Reference proteome</keyword>
<comment type="caution">
    <text evidence="2">The sequence shown here is derived from an EMBL/GenBank/DDBJ whole genome shotgun (WGS) entry which is preliminary data.</text>
</comment>
<name>A0ABP7F4U5_9FLAO</name>
<feature type="transmembrane region" description="Helical" evidence="1">
    <location>
        <begin position="122"/>
        <end position="144"/>
    </location>
</feature>
<organism evidence="2 3">
    <name type="scientific">Flavobacterium ginsengisoli</name>
    <dbReference type="NCBI Taxonomy" id="871694"/>
    <lineage>
        <taxon>Bacteria</taxon>
        <taxon>Pseudomonadati</taxon>
        <taxon>Bacteroidota</taxon>
        <taxon>Flavobacteriia</taxon>
        <taxon>Flavobacteriales</taxon>
        <taxon>Flavobacteriaceae</taxon>
        <taxon>Flavobacterium</taxon>
    </lineage>
</organism>
<accession>A0ABP7F4U5</accession>
<sequence>MRKLLAYITLVFAIGGLISELTHNFRDLKLIYYNLDPAKYYEEDKLYIYKIENNNSSNSSGSNSWYYGVLEKQKINENIYYSSSYLMENTLLDKKGQYLKVWYCKNANKTILRDTNKLQPTIYVNGIIIYILILLIIPCMISVLKKKVKINFFTLASVFSIAKFSKRK</sequence>